<reference evidence="2 3" key="1">
    <citation type="submission" date="2019-03" db="EMBL/GenBank/DDBJ databases">
        <title>First draft genome of Liparis tanakae, snailfish: a comprehensive survey of snailfish specific genes.</title>
        <authorList>
            <person name="Kim W."/>
            <person name="Song I."/>
            <person name="Jeong J.-H."/>
            <person name="Kim D."/>
            <person name="Kim S."/>
            <person name="Ryu S."/>
            <person name="Song J.Y."/>
            <person name="Lee S.K."/>
        </authorList>
    </citation>
    <scope>NUCLEOTIDE SEQUENCE [LARGE SCALE GENOMIC DNA]</scope>
    <source>
        <tissue evidence="2">Muscle</tissue>
    </source>
</reference>
<proteinExistence type="predicted"/>
<organism evidence="2 3">
    <name type="scientific">Liparis tanakae</name>
    <name type="common">Tanaka's snailfish</name>
    <dbReference type="NCBI Taxonomy" id="230148"/>
    <lineage>
        <taxon>Eukaryota</taxon>
        <taxon>Metazoa</taxon>
        <taxon>Chordata</taxon>
        <taxon>Craniata</taxon>
        <taxon>Vertebrata</taxon>
        <taxon>Euteleostomi</taxon>
        <taxon>Actinopterygii</taxon>
        <taxon>Neopterygii</taxon>
        <taxon>Teleostei</taxon>
        <taxon>Neoteleostei</taxon>
        <taxon>Acanthomorphata</taxon>
        <taxon>Eupercaria</taxon>
        <taxon>Perciformes</taxon>
        <taxon>Cottioidei</taxon>
        <taxon>Cottales</taxon>
        <taxon>Liparidae</taxon>
        <taxon>Liparis</taxon>
    </lineage>
</organism>
<gene>
    <name evidence="2" type="ORF">EYF80_016346</name>
</gene>
<evidence type="ECO:0000313" key="2">
    <source>
        <dbReference type="EMBL" id="TNN73392.1"/>
    </source>
</evidence>
<accession>A0A4Z2I7X1</accession>
<sequence>MGTPEVPLVSSDAPCAGPPVEYFTGFGSSECLVHLSRAPAGVFFTITGREQRLIWAVRCTGESEATGDPSAKKGTAQTSDNGESRYLKGPRGP</sequence>
<feature type="region of interest" description="Disordered" evidence="1">
    <location>
        <begin position="62"/>
        <end position="93"/>
    </location>
</feature>
<dbReference type="AlphaFoldDB" id="A0A4Z2I7X1"/>
<comment type="caution">
    <text evidence="2">The sequence shown here is derived from an EMBL/GenBank/DDBJ whole genome shotgun (WGS) entry which is preliminary data.</text>
</comment>
<protein>
    <submittedName>
        <fullName evidence="2">Uncharacterized protein</fullName>
    </submittedName>
</protein>
<dbReference type="EMBL" id="SRLO01000125">
    <property type="protein sequence ID" value="TNN73392.1"/>
    <property type="molecule type" value="Genomic_DNA"/>
</dbReference>
<keyword evidence="3" id="KW-1185">Reference proteome</keyword>
<evidence type="ECO:0000256" key="1">
    <source>
        <dbReference type="SAM" id="MobiDB-lite"/>
    </source>
</evidence>
<dbReference type="Proteomes" id="UP000314294">
    <property type="component" value="Unassembled WGS sequence"/>
</dbReference>
<evidence type="ECO:0000313" key="3">
    <source>
        <dbReference type="Proteomes" id="UP000314294"/>
    </source>
</evidence>
<name>A0A4Z2I7X1_9TELE</name>